<proteinExistence type="predicted"/>
<accession>A0A7C6ECB8</accession>
<feature type="domain" description="Secretion system C-terminal sorting" evidence="1">
    <location>
        <begin position="41"/>
        <end position="111"/>
    </location>
</feature>
<evidence type="ECO:0000313" key="2">
    <source>
        <dbReference type="EMBL" id="HHS52696.1"/>
    </source>
</evidence>
<dbReference type="EMBL" id="DTLI01000177">
    <property type="protein sequence ID" value="HHS52696.1"/>
    <property type="molecule type" value="Genomic_DNA"/>
</dbReference>
<dbReference type="NCBIfam" id="TIGR04183">
    <property type="entry name" value="Por_Secre_tail"/>
    <property type="match status" value="1"/>
</dbReference>
<dbReference type="AlphaFoldDB" id="A0A7C6ECB8"/>
<reference evidence="2" key="1">
    <citation type="journal article" date="2020" name="mSystems">
        <title>Genome- and Community-Level Interaction Insights into Carbon Utilization and Element Cycling Functions of Hydrothermarchaeota in Hydrothermal Sediment.</title>
        <authorList>
            <person name="Zhou Z."/>
            <person name="Liu Y."/>
            <person name="Xu W."/>
            <person name="Pan J."/>
            <person name="Luo Z.H."/>
            <person name="Li M."/>
        </authorList>
    </citation>
    <scope>NUCLEOTIDE SEQUENCE [LARGE SCALE GENOMIC DNA]</scope>
    <source>
        <strain evidence="2">SpSt-876</strain>
    </source>
</reference>
<organism evidence="2">
    <name type="scientific">candidate division WOR-3 bacterium</name>
    <dbReference type="NCBI Taxonomy" id="2052148"/>
    <lineage>
        <taxon>Bacteria</taxon>
        <taxon>Bacteria division WOR-3</taxon>
    </lineage>
</organism>
<sequence length="116" mass="12891">MANGWRWTVSVIRDSIPVGIEEDREPLDVHPIRADRLPLEIYPNPAKTYCAIRLPPTADRQSALGGLKIFDVSGKMIKEVVMPAGKSEIKIPFKGMNPGIILIQLGTEVKKFLVVK</sequence>
<dbReference type="Pfam" id="PF18962">
    <property type="entry name" value="Por_Secre_tail"/>
    <property type="match status" value="1"/>
</dbReference>
<comment type="caution">
    <text evidence="2">The sequence shown here is derived from an EMBL/GenBank/DDBJ whole genome shotgun (WGS) entry which is preliminary data.</text>
</comment>
<gene>
    <name evidence="2" type="ORF">ENW73_07530</name>
</gene>
<evidence type="ECO:0000259" key="1">
    <source>
        <dbReference type="Pfam" id="PF18962"/>
    </source>
</evidence>
<dbReference type="InterPro" id="IPR026444">
    <property type="entry name" value="Secre_tail"/>
</dbReference>
<protein>
    <submittedName>
        <fullName evidence="2">T9SS type A sorting domain-containing protein</fullName>
    </submittedName>
</protein>
<name>A0A7C6ECB8_UNCW3</name>